<dbReference type="Pfam" id="PF13649">
    <property type="entry name" value="Methyltransf_25"/>
    <property type="match status" value="1"/>
</dbReference>
<keyword evidence="3" id="KW-0949">S-adenosyl-L-methionine</keyword>
<evidence type="ECO:0000259" key="4">
    <source>
        <dbReference type="Pfam" id="PF13649"/>
    </source>
</evidence>
<feature type="domain" description="Methyltransferase" evidence="4">
    <location>
        <begin position="75"/>
        <end position="170"/>
    </location>
</feature>
<dbReference type="PANTHER" id="PTHR43464">
    <property type="entry name" value="METHYLTRANSFERASE"/>
    <property type="match status" value="1"/>
</dbReference>
<sequence length="320" mass="34961">MSGRRHTAASLAEEARAFDVQMRERLAAGHVPDLRRCGRCEWFDNNPWRDEAFVDLTYGERFRFVAARLAPASRVLEAGCGPGFLSLELSRAGHDVTGVDVSPVAIDAARETAASSPPVPGAGALRYEVADFLDLADGGYDAVVFSSSLHHFANQDRVAAHVERLLATNGAVCVMEPCRERLDRAGAAVWLLAESLLSAAGAFWRDVPPCREREELDAALDAYLRRGRWLGERGERVQSPHDMEAGMEDMLSALGARFAQEAFEWEYAFFGNVIGGMRLGDRRREAALARHMALVDACLVELGALPAVGFRWFGRKGGGA</sequence>
<evidence type="ECO:0000256" key="1">
    <source>
        <dbReference type="ARBA" id="ARBA00022603"/>
    </source>
</evidence>
<dbReference type="CDD" id="cd02440">
    <property type="entry name" value="AdoMet_MTases"/>
    <property type="match status" value="1"/>
</dbReference>
<dbReference type="Proteomes" id="UP000580856">
    <property type="component" value="Unassembled WGS sequence"/>
</dbReference>
<reference evidence="5 6" key="1">
    <citation type="submission" date="2020-03" db="EMBL/GenBank/DDBJ databases">
        <title>Genomic Encyclopedia of Type Strains, Phase IV (KMG-IV): sequencing the most valuable type-strain genomes for metagenomic binning, comparative biology and taxonomic classification.</title>
        <authorList>
            <person name="Goeker M."/>
        </authorList>
    </citation>
    <scope>NUCLEOTIDE SEQUENCE [LARGE SCALE GENOMIC DNA]</scope>
    <source>
        <strain evidence="5 6">DSM 24233</strain>
    </source>
</reference>
<dbReference type="Gene3D" id="3.40.50.150">
    <property type="entry name" value="Vaccinia Virus protein VP39"/>
    <property type="match status" value="1"/>
</dbReference>
<dbReference type="EMBL" id="JAATJA010000004">
    <property type="protein sequence ID" value="NJB69204.1"/>
    <property type="molecule type" value="Genomic_DNA"/>
</dbReference>
<dbReference type="InterPro" id="IPR029063">
    <property type="entry name" value="SAM-dependent_MTases_sf"/>
</dbReference>
<keyword evidence="6" id="KW-1185">Reference proteome</keyword>
<dbReference type="SUPFAM" id="SSF53335">
    <property type="entry name" value="S-adenosyl-L-methionine-dependent methyltransferases"/>
    <property type="match status" value="1"/>
</dbReference>
<comment type="caution">
    <text evidence="5">The sequence shown here is derived from an EMBL/GenBank/DDBJ whole genome shotgun (WGS) entry which is preliminary data.</text>
</comment>
<dbReference type="RefSeq" id="WP_167942294.1">
    <property type="nucleotide sequence ID" value="NZ_JAATJA010000004.1"/>
</dbReference>
<evidence type="ECO:0000313" key="5">
    <source>
        <dbReference type="EMBL" id="NJB69204.1"/>
    </source>
</evidence>
<dbReference type="AlphaFoldDB" id="A0A846QVR3"/>
<name>A0A846QVR3_9BACT</name>
<accession>A0A846QVR3</accession>
<keyword evidence="1 5" id="KW-0489">Methyltransferase</keyword>
<organism evidence="5 6">
    <name type="scientific">Desulfobaculum xiamenense</name>
    <dbReference type="NCBI Taxonomy" id="995050"/>
    <lineage>
        <taxon>Bacteria</taxon>
        <taxon>Pseudomonadati</taxon>
        <taxon>Thermodesulfobacteriota</taxon>
        <taxon>Desulfovibrionia</taxon>
        <taxon>Desulfovibrionales</taxon>
        <taxon>Desulfovibrionaceae</taxon>
        <taxon>Desulfobaculum</taxon>
    </lineage>
</organism>
<dbReference type="GO" id="GO:0032259">
    <property type="term" value="P:methylation"/>
    <property type="evidence" value="ECO:0007669"/>
    <property type="project" value="UniProtKB-KW"/>
</dbReference>
<evidence type="ECO:0000313" key="6">
    <source>
        <dbReference type="Proteomes" id="UP000580856"/>
    </source>
</evidence>
<gene>
    <name evidence="5" type="ORF">GGQ74_002901</name>
</gene>
<evidence type="ECO:0000256" key="3">
    <source>
        <dbReference type="ARBA" id="ARBA00022691"/>
    </source>
</evidence>
<dbReference type="PANTHER" id="PTHR43464:SF19">
    <property type="entry name" value="UBIQUINONE BIOSYNTHESIS O-METHYLTRANSFERASE, MITOCHONDRIAL"/>
    <property type="match status" value="1"/>
</dbReference>
<dbReference type="InterPro" id="IPR041698">
    <property type="entry name" value="Methyltransf_25"/>
</dbReference>
<evidence type="ECO:0000256" key="2">
    <source>
        <dbReference type="ARBA" id="ARBA00022679"/>
    </source>
</evidence>
<dbReference type="GO" id="GO:0008168">
    <property type="term" value="F:methyltransferase activity"/>
    <property type="evidence" value="ECO:0007669"/>
    <property type="project" value="UniProtKB-KW"/>
</dbReference>
<keyword evidence="2 5" id="KW-0808">Transferase</keyword>
<protein>
    <submittedName>
        <fullName evidence="5">SAM-dependent methyltransferase</fullName>
    </submittedName>
</protein>
<proteinExistence type="predicted"/>